<keyword evidence="2" id="KW-1185">Reference proteome</keyword>
<reference evidence="1 2" key="1">
    <citation type="submission" date="2023-03" db="EMBL/GenBank/DDBJ databases">
        <title>High-quality genome of Scylla paramamosain provides insights in environmental adaptation.</title>
        <authorList>
            <person name="Zhang L."/>
        </authorList>
    </citation>
    <scope>NUCLEOTIDE SEQUENCE [LARGE SCALE GENOMIC DNA]</scope>
    <source>
        <strain evidence="1">LZ_2023a</strain>
        <tissue evidence="1">Muscle</tissue>
    </source>
</reference>
<organism evidence="1 2">
    <name type="scientific">Scylla paramamosain</name>
    <name type="common">Mud crab</name>
    <dbReference type="NCBI Taxonomy" id="85552"/>
    <lineage>
        <taxon>Eukaryota</taxon>
        <taxon>Metazoa</taxon>
        <taxon>Ecdysozoa</taxon>
        <taxon>Arthropoda</taxon>
        <taxon>Crustacea</taxon>
        <taxon>Multicrustacea</taxon>
        <taxon>Malacostraca</taxon>
        <taxon>Eumalacostraca</taxon>
        <taxon>Eucarida</taxon>
        <taxon>Decapoda</taxon>
        <taxon>Pleocyemata</taxon>
        <taxon>Brachyura</taxon>
        <taxon>Eubrachyura</taxon>
        <taxon>Portunoidea</taxon>
        <taxon>Portunidae</taxon>
        <taxon>Portuninae</taxon>
        <taxon>Scylla</taxon>
    </lineage>
</organism>
<dbReference type="PROSITE" id="PS51257">
    <property type="entry name" value="PROKAR_LIPOPROTEIN"/>
    <property type="match status" value="1"/>
</dbReference>
<proteinExistence type="predicted"/>
<dbReference type="EMBL" id="JARAKH010000005">
    <property type="protein sequence ID" value="KAK8403615.1"/>
    <property type="molecule type" value="Genomic_DNA"/>
</dbReference>
<dbReference type="Proteomes" id="UP001487740">
    <property type="component" value="Unassembled WGS sequence"/>
</dbReference>
<dbReference type="AlphaFoldDB" id="A0AAW0UU86"/>
<gene>
    <name evidence="1" type="ORF">O3P69_000002</name>
</gene>
<accession>A0AAW0UU86</accession>
<sequence length="236" mass="26160">MARCGSQVGVALCSCSAARRGVGATLQLNSAKRSELHSQFPLVVISSNPWVTPTPMAAKHTLHRLVVVWHQRGTAAQNGHQWVALGVGVGLSSRESRECQHLMQHLTNMQTAALGPDAAGISDKQDLHKSFCQFHQEEFGLKLTQNQQISQPSDLLARLVLQQQQAGRTPSTVDALHLALPDVRLCRQNGGSSTWQEGHPALTVDYKLSNWLFRSCDEARHQQLCRQDVCWQENWT</sequence>
<name>A0AAW0UU86_SCYPA</name>
<evidence type="ECO:0000313" key="1">
    <source>
        <dbReference type="EMBL" id="KAK8403615.1"/>
    </source>
</evidence>
<protein>
    <submittedName>
        <fullName evidence="1">Uncharacterized protein</fullName>
    </submittedName>
</protein>
<evidence type="ECO:0000313" key="2">
    <source>
        <dbReference type="Proteomes" id="UP001487740"/>
    </source>
</evidence>
<comment type="caution">
    <text evidence="1">The sequence shown here is derived from an EMBL/GenBank/DDBJ whole genome shotgun (WGS) entry which is preliminary data.</text>
</comment>